<dbReference type="RefSeq" id="WP_060910160.1">
    <property type="nucleotide sequence ID" value="NZ_JAFCKE010000054.1"/>
</dbReference>
<organism evidence="1 2">
    <name type="scientific">Bradyrhizobium diazoefficiens</name>
    <dbReference type="NCBI Taxonomy" id="1355477"/>
    <lineage>
        <taxon>Bacteria</taxon>
        <taxon>Pseudomonadati</taxon>
        <taxon>Pseudomonadota</taxon>
        <taxon>Alphaproteobacteria</taxon>
        <taxon>Hyphomicrobiales</taxon>
        <taxon>Nitrobacteraceae</taxon>
        <taxon>Bradyrhizobium</taxon>
    </lineage>
</organism>
<accession>A0A0E4BQF1</accession>
<evidence type="ECO:0000313" key="2">
    <source>
        <dbReference type="Proteomes" id="UP000063308"/>
    </source>
</evidence>
<sequence length="72" mass="7548">MGRRHPSRVFGGRIIAAEMKADSAKKEAADKLREAAAETLPGLELPDDRFRRAGATIAEAIAGGEQTGDNGA</sequence>
<dbReference type="AlphaFoldDB" id="A0A0E4BQF1"/>
<dbReference type="Proteomes" id="UP000063308">
    <property type="component" value="Chromosome"/>
</dbReference>
<protein>
    <submittedName>
        <fullName evidence="1">Uncharacterized protein</fullName>
    </submittedName>
</protein>
<dbReference type="EMBL" id="AP014685">
    <property type="protein sequence ID" value="BAR58114.1"/>
    <property type="molecule type" value="Genomic_DNA"/>
</dbReference>
<evidence type="ECO:0000313" key="1">
    <source>
        <dbReference type="EMBL" id="BAR58114.1"/>
    </source>
</evidence>
<gene>
    <name evidence="1" type="ORF">NK6_4955</name>
</gene>
<name>A0A0E4BQF1_9BRAD</name>
<reference evidence="1 2" key="1">
    <citation type="submission" date="2014-11" db="EMBL/GenBank/DDBJ databases">
        <title>Symbiosis island explosion on the genome of extra-slow-growing strains of soybean bradyrhizobia with massive insertion sequences.</title>
        <authorList>
            <person name="Iida T."/>
            <person name="Minamisawa K."/>
        </authorList>
    </citation>
    <scope>NUCLEOTIDE SEQUENCE [LARGE SCALE GENOMIC DNA]</scope>
    <source>
        <strain evidence="1 2">NK6</strain>
    </source>
</reference>
<proteinExistence type="predicted"/>